<dbReference type="PANTHER" id="PTHR48080">
    <property type="entry name" value="D-GALACTONATE DEHYDRATASE-RELATED"/>
    <property type="match status" value="1"/>
</dbReference>
<evidence type="ECO:0000313" key="5">
    <source>
        <dbReference type="EMBL" id="MDI3418736.1"/>
    </source>
</evidence>
<feature type="domain" description="Mandelate racemase/muconate lactonizing enzyme C-terminal" evidence="4">
    <location>
        <begin position="145"/>
        <end position="241"/>
    </location>
</feature>
<dbReference type="InterPro" id="IPR034593">
    <property type="entry name" value="DgoD-like"/>
</dbReference>
<dbReference type="Pfam" id="PF13378">
    <property type="entry name" value="MR_MLE_C"/>
    <property type="match status" value="1"/>
</dbReference>
<dbReference type="InterPro" id="IPR029017">
    <property type="entry name" value="Enolase-like_N"/>
</dbReference>
<evidence type="ECO:0000259" key="4">
    <source>
        <dbReference type="SMART" id="SM00922"/>
    </source>
</evidence>
<evidence type="ECO:0000256" key="3">
    <source>
        <dbReference type="ARBA" id="ARBA00011973"/>
    </source>
</evidence>
<dbReference type="Proteomes" id="UP001237105">
    <property type="component" value="Unassembled WGS sequence"/>
</dbReference>
<dbReference type="Gene3D" id="3.20.20.120">
    <property type="entry name" value="Enolase-like C-terminal domain"/>
    <property type="match status" value="1"/>
</dbReference>
<dbReference type="InterPro" id="IPR029065">
    <property type="entry name" value="Enolase_C-like"/>
</dbReference>
<accession>A0ABT6ST35</accession>
<dbReference type="Gene3D" id="3.30.390.10">
    <property type="entry name" value="Enolase-like, N-terminal domain"/>
    <property type="match status" value="1"/>
</dbReference>
<dbReference type="SMART" id="SM00922">
    <property type="entry name" value="MR_MLE"/>
    <property type="match status" value="1"/>
</dbReference>
<dbReference type="InterPro" id="IPR013342">
    <property type="entry name" value="Mandelate_racemase_C"/>
</dbReference>
<gene>
    <name evidence="5" type="ORF">QIT00_09190</name>
</gene>
<evidence type="ECO:0000256" key="2">
    <source>
        <dbReference type="ARBA" id="ARBA00005183"/>
    </source>
</evidence>
<proteinExistence type="predicted"/>
<sequence>MRISRILATEVVVPAHPGAIESAALRRPLHKLPVKGSRGWSVQFDELPKIVLQLELADGTVGLGELYRSVDWPTVDAIAESLVGEDIGRLCRQDLPFARTREYDGFEIAIWDAYARTLGVRVVDLLGGPVRDLVEVSAWSSHRTLDEIGDVARGYHEQGFTSFKLKCSLEDDVVGWCAAIAESAPGMRVVLDPNERFERVAEARRIADGLAEIGNVLCLEDPIPHWMAAEWAELRRATSIPVVRHVSLPYTSVGNRPSDAITAIRNSTVDGFNFNAGLADFQRLDHVADVAGLPSWHGSEVDLGILEAAYVHSAAAARSCTWPSDIFGRHIRSHDLLREPLALTPPHVRLPSGPGLGVELDDSAVAKFRTSEKEYRS</sequence>
<dbReference type="PANTHER" id="PTHR48080:SF4">
    <property type="entry name" value="GLUCARATE DEHYDRATASE"/>
    <property type="match status" value="1"/>
</dbReference>
<comment type="pathway">
    <text evidence="2">Carbohydrate acid metabolism; D-glucarate degradation; 2,5-dioxopentanoate from D-glucarate: step 1/2.</text>
</comment>
<comment type="catalytic activity">
    <reaction evidence="1">
        <text>D-glucarate = 5-dehydro-4-deoxy-D-glucarate + H2O</text>
        <dbReference type="Rhea" id="RHEA:14573"/>
        <dbReference type="ChEBI" id="CHEBI:15377"/>
        <dbReference type="ChEBI" id="CHEBI:30612"/>
        <dbReference type="ChEBI" id="CHEBI:42819"/>
        <dbReference type="EC" id="4.2.1.40"/>
    </reaction>
</comment>
<dbReference type="EMBL" id="JASCIS010000007">
    <property type="protein sequence ID" value="MDI3418736.1"/>
    <property type="molecule type" value="Genomic_DNA"/>
</dbReference>
<dbReference type="InterPro" id="IPR036849">
    <property type="entry name" value="Enolase-like_C_sf"/>
</dbReference>
<comment type="caution">
    <text evidence="5">The sequence shown here is derived from an EMBL/GenBank/DDBJ whole genome shotgun (WGS) entry which is preliminary data.</text>
</comment>
<evidence type="ECO:0000256" key="1">
    <source>
        <dbReference type="ARBA" id="ARBA00001426"/>
    </source>
</evidence>
<protein>
    <recommendedName>
        <fullName evidence="3">glucarate dehydratase</fullName>
        <ecNumber evidence="3">4.2.1.40</ecNumber>
    </recommendedName>
</protein>
<evidence type="ECO:0000313" key="6">
    <source>
        <dbReference type="Proteomes" id="UP001237105"/>
    </source>
</evidence>
<dbReference type="RefSeq" id="WP_282534649.1">
    <property type="nucleotide sequence ID" value="NZ_JASCIS010000007.1"/>
</dbReference>
<organism evidence="5 6">
    <name type="scientific">Streptomyces luteolus</name>
    <dbReference type="NCBI Taxonomy" id="3043615"/>
    <lineage>
        <taxon>Bacteria</taxon>
        <taxon>Bacillati</taxon>
        <taxon>Actinomycetota</taxon>
        <taxon>Actinomycetes</taxon>
        <taxon>Kitasatosporales</taxon>
        <taxon>Streptomycetaceae</taxon>
        <taxon>Streptomyces</taxon>
    </lineage>
</organism>
<reference evidence="5 6" key="1">
    <citation type="submission" date="2023-05" db="EMBL/GenBank/DDBJ databases">
        <title>Draft genome sequence of Streptomyces sp. B-S-A12 isolated from a cave soil in Thailand.</title>
        <authorList>
            <person name="Chamroensaksri N."/>
            <person name="Muangham S."/>
        </authorList>
    </citation>
    <scope>NUCLEOTIDE SEQUENCE [LARGE SCALE GENOMIC DNA]</scope>
    <source>
        <strain evidence="5 6">B-S-A12</strain>
    </source>
</reference>
<keyword evidence="6" id="KW-1185">Reference proteome</keyword>
<dbReference type="EC" id="4.2.1.40" evidence="3"/>
<dbReference type="SUPFAM" id="SSF51604">
    <property type="entry name" value="Enolase C-terminal domain-like"/>
    <property type="match status" value="1"/>
</dbReference>
<dbReference type="SUPFAM" id="SSF54826">
    <property type="entry name" value="Enolase N-terminal domain-like"/>
    <property type="match status" value="1"/>
</dbReference>
<name>A0ABT6ST35_9ACTN</name>